<dbReference type="OrthoDB" id="9800982at2"/>
<keyword evidence="4" id="KW-1133">Transmembrane helix</keyword>
<keyword evidence="3" id="KW-0812">Transmembrane</keyword>
<dbReference type="KEGG" id="pbk:Back11_09080"/>
<dbReference type="RefSeq" id="WP_125653981.1">
    <property type="nucleotide sequence ID" value="NZ_AP019308.1"/>
</dbReference>
<dbReference type="Pfam" id="PF01943">
    <property type="entry name" value="Polysacc_synt"/>
    <property type="match status" value="1"/>
</dbReference>
<reference evidence="6 7" key="1">
    <citation type="submission" date="2018-11" db="EMBL/GenBank/DDBJ databases">
        <title>Complete genome sequence of Paenibacillus baekrokdamisoli strain KCTC 33723.</title>
        <authorList>
            <person name="Kang S.W."/>
            <person name="Lee K.C."/>
            <person name="Kim K.K."/>
            <person name="Kim J.S."/>
            <person name="Kim D.S."/>
            <person name="Ko S.H."/>
            <person name="Yang S.H."/>
            <person name="Lee J.S."/>
        </authorList>
    </citation>
    <scope>NUCLEOTIDE SEQUENCE [LARGE SCALE GENOMIC DNA]</scope>
    <source>
        <strain evidence="6 7">KCTC 33723</strain>
    </source>
</reference>
<evidence type="ECO:0000313" key="6">
    <source>
        <dbReference type="EMBL" id="BBH19563.1"/>
    </source>
</evidence>
<gene>
    <name evidence="6" type="ORF">Back11_09080</name>
</gene>
<evidence type="ECO:0000256" key="2">
    <source>
        <dbReference type="ARBA" id="ARBA00022475"/>
    </source>
</evidence>
<keyword evidence="7" id="KW-1185">Reference proteome</keyword>
<evidence type="ECO:0000256" key="4">
    <source>
        <dbReference type="ARBA" id="ARBA00022989"/>
    </source>
</evidence>
<dbReference type="InterPro" id="IPR050833">
    <property type="entry name" value="Poly_Biosynth_Transport"/>
</dbReference>
<dbReference type="CDD" id="cd13128">
    <property type="entry name" value="MATE_Wzx_like"/>
    <property type="match status" value="1"/>
</dbReference>
<dbReference type="AlphaFoldDB" id="A0A3G9J4B5"/>
<comment type="subcellular location">
    <subcellularLocation>
        <location evidence="1">Cell membrane</location>
        <topology evidence="1">Multi-pass membrane protein</topology>
    </subcellularLocation>
</comment>
<dbReference type="EMBL" id="AP019308">
    <property type="protein sequence ID" value="BBH19563.1"/>
    <property type="molecule type" value="Genomic_DNA"/>
</dbReference>
<evidence type="ECO:0000256" key="5">
    <source>
        <dbReference type="ARBA" id="ARBA00023136"/>
    </source>
</evidence>
<dbReference type="Proteomes" id="UP000275368">
    <property type="component" value="Chromosome"/>
</dbReference>
<sequence length="467" mass="49495">MAKVETTPVVERGSSITKRLARGGSISFLINSTGMGLALVMQVMLARMLGAAAYGTYAFVSTIVTFLVFPTKLGYDISIVRLVASFKAKDDWSSIKGLLHRANQFALILSSVVTLGGLAVILFKADSLSNEQLVTYIAGLVTIPLLTLATLRQSALQALKDVLYAQMPEKIGRPIITMGLLLLCSTAIGKPAGAGLAMICFAAAIGVSWIIGAVVLRKRTGPQLLAVQPKYETKSWTSLSISLMVNAGMYLILGQLGVLMMGLMHSETDSGLFSAAIRLATLVSFGVTAVNMTAAPMLSELYATNNRKQLQHVCTTSGRAGFAFAAVSFAVFAIGGKPLLGLFGPEFVASHKPMLLMAAGQLFNAYCGQNGMMTTMTGHQNALTKALSVATVLNVGLNFALIPGLGSMGAAIAATTAAFCWNAAMVIFVYRKMGILTAAWLPSFIWNKLLNAQHAKHGDLPQMERRG</sequence>
<dbReference type="PANTHER" id="PTHR30250:SF11">
    <property type="entry name" value="O-ANTIGEN TRANSPORTER-RELATED"/>
    <property type="match status" value="1"/>
</dbReference>
<dbReference type="GO" id="GO:0005886">
    <property type="term" value="C:plasma membrane"/>
    <property type="evidence" value="ECO:0007669"/>
    <property type="project" value="UniProtKB-SubCell"/>
</dbReference>
<evidence type="ECO:0000256" key="3">
    <source>
        <dbReference type="ARBA" id="ARBA00022692"/>
    </source>
</evidence>
<accession>A0A3G9J4B5</accession>
<dbReference type="InterPro" id="IPR002797">
    <property type="entry name" value="Polysacc_synth"/>
</dbReference>
<evidence type="ECO:0000313" key="7">
    <source>
        <dbReference type="Proteomes" id="UP000275368"/>
    </source>
</evidence>
<name>A0A3G9J4B5_9BACL</name>
<dbReference type="PANTHER" id="PTHR30250">
    <property type="entry name" value="PST FAMILY PREDICTED COLANIC ACID TRANSPORTER"/>
    <property type="match status" value="1"/>
</dbReference>
<keyword evidence="5" id="KW-0472">Membrane</keyword>
<evidence type="ECO:0000256" key="1">
    <source>
        <dbReference type="ARBA" id="ARBA00004651"/>
    </source>
</evidence>
<protein>
    <submittedName>
        <fullName evidence="6">Flippase</fullName>
    </submittedName>
</protein>
<organism evidence="6 7">
    <name type="scientific">Paenibacillus baekrokdamisoli</name>
    <dbReference type="NCBI Taxonomy" id="1712516"/>
    <lineage>
        <taxon>Bacteria</taxon>
        <taxon>Bacillati</taxon>
        <taxon>Bacillota</taxon>
        <taxon>Bacilli</taxon>
        <taxon>Bacillales</taxon>
        <taxon>Paenibacillaceae</taxon>
        <taxon>Paenibacillus</taxon>
    </lineage>
</organism>
<proteinExistence type="predicted"/>
<keyword evidence="2" id="KW-1003">Cell membrane</keyword>